<organism evidence="1 2">
    <name type="scientific">Enterocloster lavalensis</name>
    <dbReference type="NCBI Taxonomy" id="460384"/>
    <lineage>
        <taxon>Bacteria</taxon>
        <taxon>Bacillati</taxon>
        <taxon>Bacillota</taxon>
        <taxon>Clostridia</taxon>
        <taxon>Lachnospirales</taxon>
        <taxon>Lachnospiraceae</taxon>
        <taxon>Enterocloster</taxon>
    </lineage>
</organism>
<name>A0A1I0KA66_9FIRM</name>
<dbReference type="Proteomes" id="UP000198508">
    <property type="component" value="Unassembled WGS sequence"/>
</dbReference>
<dbReference type="AlphaFoldDB" id="A0A1I0KA66"/>
<sequence>MAEYNKQYTPTLWKNYPLTDTSINAYRLNHLEGGVNENDNRLVALSEDKAEQAVVNKMVKTVTLNKDTGVLTVTLLDGTKTTYDLDVEKVVANFDLNSNNDLVLTLADGTQKVVPLSKFVDTYTFKSSGTITFNTNGKEITAFVPDGSITLAKLEATVLSTIRQYMLDAQTAKGQAEQAAENARGYAVGGTGFEGVSAQHFANLAKRYAVITDEAPKDNAQSYAQDAAKSAEEARQAAGCDGTAASISAVDVQGLVAAAGGNSDVQALINAVADRVINRLVAKGQIVNNLLATEPGNVLDATQGKALKEYYDRLNSDLDEHFMMSPDGVTAIQSKSGNTWRRLQVQMINDDIALFKSHDGGATWPEVKTLLTNADFRTSGVKLAEIFYDPLASSAVIKWTLSDNLIYQMVITDQGLRYDRWNGLTWENMWAK</sequence>
<protein>
    <submittedName>
        <fullName evidence="1">Uncharacterized protein</fullName>
    </submittedName>
</protein>
<dbReference type="RefSeq" id="WP_242956537.1">
    <property type="nucleotide sequence ID" value="NZ_FOIM01000057.1"/>
</dbReference>
<keyword evidence="2" id="KW-1185">Reference proteome</keyword>
<dbReference type="EMBL" id="FOIM01000057">
    <property type="protein sequence ID" value="SEU20813.1"/>
    <property type="molecule type" value="Genomic_DNA"/>
</dbReference>
<evidence type="ECO:0000313" key="2">
    <source>
        <dbReference type="Proteomes" id="UP000198508"/>
    </source>
</evidence>
<dbReference type="SUPFAM" id="SSF110296">
    <property type="entry name" value="Oligoxyloglucan reducing end-specific cellobiohydrolase"/>
    <property type="match status" value="1"/>
</dbReference>
<evidence type="ECO:0000313" key="1">
    <source>
        <dbReference type="EMBL" id="SEU20813.1"/>
    </source>
</evidence>
<dbReference type="STRING" id="460384.SAMN05216313_1571"/>
<proteinExistence type="predicted"/>
<accession>A0A1I0KA66</accession>
<gene>
    <name evidence="1" type="ORF">SAMN05216313_1571</name>
</gene>
<reference evidence="2" key="1">
    <citation type="submission" date="2016-10" db="EMBL/GenBank/DDBJ databases">
        <authorList>
            <person name="Varghese N."/>
            <person name="Submissions S."/>
        </authorList>
    </citation>
    <scope>NUCLEOTIDE SEQUENCE [LARGE SCALE GENOMIC DNA]</scope>
    <source>
        <strain evidence="2">NLAE-zl-G277</strain>
    </source>
</reference>